<dbReference type="eggNOG" id="KOG0548">
    <property type="taxonomic scope" value="Eukaryota"/>
</dbReference>
<dbReference type="SUPFAM" id="SSF48452">
    <property type="entry name" value="TPR-like"/>
    <property type="match status" value="1"/>
</dbReference>
<evidence type="ECO:0000313" key="2">
    <source>
        <dbReference type="EMBL" id="EFJ46568.1"/>
    </source>
</evidence>
<dbReference type="STRING" id="3068.D8U147"/>
<dbReference type="InterPro" id="IPR019734">
    <property type="entry name" value="TPR_rpt"/>
</dbReference>
<dbReference type="GeneID" id="9628675"/>
<dbReference type="InterPro" id="IPR011990">
    <property type="entry name" value="TPR-like_helical_dom_sf"/>
</dbReference>
<reference evidence="2 3" key="1">
    <citation type="journal article" date="2010" name="Science">
        <title>Genomic analysis of organismal complexity in the multicellular green alga Volvox carteri.</title>
        <authorList>
            <person name="Prochnik S.E."/>
            <person name="Umen J."/>
            <person name="Nedelcu A.M."/>
            <person name="Hallmann A."/>
            <person name="Miller S.M."/>
            <person name="Nishii I."/>
            <person name="Ferris P."/>
            <person name="Kuo A."/>
            <person name="Mitros T."/>
            <person name="Fritz-Laylin L.K."/>
            <person name="Hellsten U."/>
            <person name="Chapman J."/>
            <person name="Simakov O."/>
            <person name="Rensing S.A."/>
            <person name="Terry A."/>
            <person name="Pangilinan J."/>
            <person name="Kapitonov V."/>
            <person name="Jurka J."/>
            <person name="Salamov A."/>
            <person name="Shapiro H."/>
            <person name="Schmutz J."/>
            <person name="Grimwood J."/>
            <person name="Lindquist E."/>
            <person name="Lucas S."/>
            <person name="Grigoriev I.V."/>
            <person name="Schmitt R."/>
            <person name="Kirk D."/>
            <person name="Rokhsar D.S."/>
        </authorList>
    </citation>
    <scope>NUCLEOTIDE SEQUENCE [LARGE SCALE GENOMIC DNA]</scope>
    <source>
        <strain evidence="3">f. Nagariensis / Eve</strain>
    </source>
</reference>
<dbReference type="Gene3D" id="1.25.40.10">
    <property type="entry name" value="Tetratricopeptide repeat domain"/>
    <property type="match status" value="1"/>
</dbReference>
<proteinExistence type="predicted"/>
<evidence type="ECO:0000313" key="3">
    <source>
        <dbReference type="Proteomes" id="UP000001058"/>
    </source>
</evidence>
<feature type="repeat" description="TPR" evidence="1">
    <location>
        <begin position="69"/>
        <end position="102"/>
    </location>
</feature>
<dbReference type="Pfam" id="PF13432">
    <property type="entry name" value="TPR_16"/>
    <property type="match status" value="1"/>
</dbReference>
<dbReference type="PANTHER" id="PTHR47682">
    <property type="entry name" value="TETRATRICOPEPTIDE REPEAT (TPR)-CONTAINING PROTEIN"/>
    <property type="match status" value="1"/>
</dbReference>
<dbReference type="AlphaFoldDB" id="D8U147"/>
<organism evidence="3">
    <name type="scientific">Volvox carteri f. nagariensis</name>
    <dbReference type="NCBI Taxonomy" id="3068"/>
    <lineage>
        <taxon>Eukaryota</taxon>
        <taxon>Viridiplantae</taxon>
        <taxon>Chlorophyta</taxon>
        <taxon>core chlorophytes</taxon>
        <taxon>Chlorophyceae</taxon>
        <taxon>CS clade</taxon>
        <taxon>Chlamydomonadales</taxon>
        <taxon>Volvocaceae</taxon>
        <taxon>Volvox</taxon>
    </lineage>
</organism>
<dbReference type="KEGG" id="vcn:VOLCADRAFT_93019"/>
<dbReference type="CDD" id="cd02980">
    <property type="entry name" value="TRX_Fd_family"/>
    <property type="match status" value="1"/>
</dbReference>
<keyword evidence="3" id="KW-1185">Reference proteome</keyword>
<dbReference type="OrthoDB" id="2423701at2759"/>
<dbReference type="FunCoup" id="D8U147">
    <property type="interactions" value="266"/>
</dbReference>
<dbReference type="Proteomes" id="UP000001058">
    <property type="component" value="Unassembled WGS sequence"/>
</dbReference>
<dbReference type="PANTHER" id="PTHR47682:SF1">
    <property type="entry name" value="TETRATRICOPEPTIDE REPEAT (TPR)-CONTAINING PROTEIN"/>
    <property type="match status" value="1"/>
</dbReference>
<keyword evidence="1" id="KW-0802">TPR repeat</keyword>
<dbReference type="EMBL" id="GL378350">
    <property type="protein sequence ID" value="EFJ46568.1"/>
    <property type="molecule type" value="Genomic_DNA"/>
</dbReference>
<dbReference type="InParanoid" id="D8U147"/>
<dbReference type="SMART" id="SM00028">
    <property type="entry name" value="TPR"/>
    <property type="match status" value="3"/>
</dbReference>
<feature type="repeat" description="TPR" evidence="1">
    <location>
        <begin position="33"/>
        <end position="66"/>
    </location>
</feature>
<protein>
    <submittedName>
        <fullName evidence="2">Uncharacterized protein</fullName>
    </submittedName>
</protein>
<dbReference type="RefSeq" id="XP_002952425.1">
    <property type="nucleotide sequence ID" value="XM_002952379.1"/>
</dbReference>
<name>D8U147_VOLCA</name>
<dbReference type="PROSITE" id="PS50005">
    <property type="entry name" value="TPR"/>
    <property type="match status" value="2"/>
</dbReference>
<accession>D8U147</accession>
<gene>
    <name evidence="2" type="ORF">VOLCADRAFT_93019</name>
</gene>
<evidence type="ECO:0000256" key="1">
    <source>
        <dbReference type="PROSITE-ProRule" id="PRU00339"/>
    </source>
</evidence>
<sequence>MMHVKKGNCGNGPNMVLLPEEQLLHHVATPKELAQLRLAGNAYAARHDFSRAIDCYSCALQLNPPAGAHMLYSNRSASYLQVGDMEAALEDAQRAVELAPPGFHNAAIRLIDALFALRRFEEAAEACRGAAERDSSFRFREEYPVIKDSLKRLGHAV</sequence>